<dbReference type="Gene3D" id="3.40.50.300">
    <property type="entry name" value="P-loop containing nucleotide triphosphate hydrolases"/>
    <property type="match status" value="1"/>
</dbReference>
<dbReference type="AlphaFoldDB" id="A0A9C6TF06"/>
<evidence type="ECO:0000313" key="5">
    <source>
        <dbReference type="Proteomes" id="UP000515211"/>
    </source>
</evidence>
<dbReference type="SUPFAM" id="SSF52540">
    <property type="entry name" value="P-loop containing nucleoside triphosphate hydrolases"/>
    <property type="match status" value="1"/>
</dbReference>
<protein>
    <submittedName>
        <fullName evidence="6">Uncharacterized protein LOC107483871</fullName>
    </submittedName>
</protein>
<keyword evidence="1" id="KW-0547">Nucleotide-binding</keyword>
<keyword evidence="2" id="KW-0378">Hydrolase</keyword>
<reference evidence="6" key="2">
    <citation type="submission" date="2025-08" db="UniProtKB">
        <authorList>
            <consortium name="RefSeq"/>
        </authorList>
    </citation>
    <scope>IDENTIFICATION</scope>
    <source>
        <tissue evidence="6">Whole plant</tissue>
    </source>
</reference>
<evidence type="ECO:0000256" key="2">
    <source>
        <dbReference type="ARBA" id="ARBA00022801"/>
    </source>
</evidence>
<proteinExistence type="predicted"/>
<dbReference type="Proteomes" id="UP000515211">
    <property type="component" value="Chromosome 1"/>
</dbReference>
<keyword evidence="5" id="KW-1185">Reference proteome</keyword>
<evidence type="ECO:0000256" key="4">
    <source>
        <dbReference type="ARBA" id="ARBA00022840"/>
    </source>
</evidence>
<dbReference type="GeneID" id="107483871"/>
<evidence type="ECO:0000256" key="3">
    <source>
        <dbReference type="ARBA" id="ARBA00022806"/>
    </source>
</evidence>
<dbReference type="GO" id="GO:0004386">
    <property type="term" value="F:helicase activity"/>
    <property type="evidence" value="ECO:0007669"/>
    <property type="project" value="UniProtKB-KW"/>
</dbReference>
<accession>A0A9C6TF06</accession>
<evidence type="ECO:0000313" key="6">
    <source>
        <dbReference type="RefSeq" id="XP_052112927.1"/>
    </source>
</evidence>
<dbReference type="KEGG" id="adu:107483871"/>
<dbReference type="RefSeq" id="XP_052112927.1">
    <property type="nucleotide sequence ID" value="XM_052256967.1"/>
</dbReference>
<sequence length="119" mass="14048">MLFKADKLLSPKFQHSIVINFDFPKNSETYLHRASRLGSFGHLGLAVNLITYWDHFNLYFANISNISLGGMRRVFNFPQGQREQLACTWTSHTLIYFRKRLFVKCIVELSIWFLYPRKA</sequence>
<reference evidence="5" key="1">
    <citation type="journal article" date="2016" name="Nat. Genet.">
        <title>The genome sequences of Arachis duranensis and Arachis ipaensis, the diploid ancestors of cultivated peanut.</title>
        <authorList>
            <person name="Bertioli D.J."/>
            <person name="Cannon S.B."/>
            <person name="Froenicke L."/>
            <person name="Huang G."/>
            <person name="Farmer A.D."/>
            <person name="Cannon E.K."/>
            <person name="Liu X."/>
            <person name="Gao D."/>
            <person name="Clevenger J."/>
            <person name="Dash S."/>
            <person name="Ren L."/>
            <person name="Moretzsohn M.C."/>
            <person name="Shirasawa K."/>
            <person name="Huang W."/>
            <person name="Vidigal B."/>
            <person name="Abernathy B."/>
            <person name="Chu Y."/>
            <person name="Niederhuth C.E."/>
            <person name="Umale P."/>
            <person name="Araujo A.C."/>
            <person name="Kozik A."/>
            <person name="Kim K.D."/>
            <person name="Burow M.D."/>
            <person name="Varshney R.K."/>
            <person name="Wang X."/>
            <person name="Zhang X."/>
            <person name="Barkley N."/>
            <person name="Guimaraes P.M."/>
            <person name="Isobe S."/>
            <person name="Guo B."/>
            <person name="Liao B."/>
            <person name="Stalker H.T."/>
            <person name="Schmitz R.J."/>
            <person name="Scheffler B.E."/>
            <person name="Leal-Bertioli S.C."/>
            <person name="Xun X."/>
            <person name="Jackson S.A."/>
            <person name="Michelmore R."/>
            <person name="Ozias-Akins P."/>
        </authorList>
    </citation>
    <scope>NUCLEOTIDE SEQUENCE [LARGE SCALE GENOMIC DNA]</scope>
    <source>
        <strain evidence="5">cv. V14167</strain>
    </source>
</reference>
<dbReference type="InterPro" id="IPR027417">
    <property type="entry name" value="P-loop_NTPase"/>
</dbReference>
<evidence type="ECO:0000256" key="1">
    <source>
        <dbReference type="ARBA" id="ARBA00022741"/>
    </source>
</evidence>
<name>A0A9C6TF06_ARADU</name>
<dbReference type="GO" id="GO:0016787">
    <property type="term" value="F:hydrolase activity"/>
    <property type="evidence" value="ECO:0007669"/>
    <property type="project" value="UniProtKB-KW"/>
</dbReference>
<gene>
    <name evidence="6" type="primary">LOC107483871</name>
</gene>
<organism evidence="5 6">
    <name type="scientific">Arachis duranensis</name>
    <name type="common">Wild peanut</name>
    <dbReference type="NCBI Taxonomy" id="130453"/>
    <lineage>
        <taxon>Eukaryota</taxon>
        <taxon>Viridiplantae</taxon>
        <taxon>Streptophyta</taxon>
        <taxon>Embryophyta</taxon>
        <taxon>Tracheophyta</taxon>
        <taxon>Spermatophyta</taxon>
        <taxon>Magnoliopsida</taxon>
        <taxon>eudicotyledons</taxon>
        <taxon>Gunneridae</taxon>
        <taxon>Pentapetalae</taxon>
        <taxon>rosids</taxon>
        <taxon>fabids</taxon>
        <taxon>Fabales</taxon>
        <taxon>Fabaceae</taxon>
        <taxon>Papilionoideae</taxon>
        <taxon>50 kb inversion clade</taxon>
        <taxon>dalbergioids sensu lato</taxon>
        <taxon>Dalbergieae</taxon>
        <taxon>Pterocarpus clade</taxon>
        <taxon>Arachis</taxon>
    </lineage>
</organism>
<dbReference type="GO" id="GO:0005524">
    <property type="term" value="F:ATP binding"/>
    <property type="evidence" value="ECO:0007669"/>
    <property type="project" value="UniProtKB-KW"/>
</dbReference>
<keyword evidence="4" id="KW-0067">ATP-binding</keyword>
<dbReference type="SMR" id="A0A9C6TF06"/>
<dbReference type="PANTHER" id="PTHR47960">
    <property type="entry name" value="DEAD-BOX ATP-DEPENDENT RNA HELICASE 50"/>
    <property type="match status" value="1"/>
</dbReference>
<keyword evidence="3" id="KW-0347">Helicase</keyword>